<accession>A0A2J6R9J4</accession>
<evidence type="ECO:0000256" key="1">
    <source>
        <dbReference type="SAM" id="MobiDB-lite"/>
    </source>
</evidence>
<reference evidence="2 3" key="1">
    <citation type="submission" date="2016-04" db="EMBL/GenBank/DDBJ databases">
        <title>A degradative enzymes factory behind the ericoid mycorrhizal symbiosis.</title>
        <authorList>
            <consortium name="DOE Joint Genome Institute"/>
            <person name="Martino E."/>
            <person name="Morin E."/>
            <person name="Grelet G."/>
            <person name="Kuo A."/>
            <person name="Kohler A."/>
            <person name="Daghino S."/>
            <person name="Barry K."/>
            <person name="Choi C."/>
            <person name="Cichocki N."/>
            <person name="Clum A."/>
            <person name="Copeland A."/>
            <person name="Hainaut M."/>
            <person name="Haridas S."/>
            <person name="Labutti K."/>
            <person name="Lindquist E."/>
            <person name="Lipzen A."/>
            <person name="Khouja H.-R."/>
            <person name="Murat C."/>
            <person name="Ohm R."/>
            <person name="Olson A."/>
            <person name="Spatafora J."/>
            <person name="Veneault-Fourrey C."/>
            <person name="Henrissat B."/>
            <person name="Grigoriev I."/>
            <person name="Martin F."/>
            <person name="Perotto S."/>
        </authorList>
    </citation>
    <scope>NUCLEOTIDE SEQUENCE [LARGE SCALE GENOMIC DNA]</scope>
    <source>
        <strain evidence="2 3">F</strain>
    </source>
</reference>
<name>A0A2J6R9J4_HYAVF</name>
<dbReference type="EMBL" id="KZ613952">
    <property type="protein sequence ID" value="PMD35176.1"/>
    <property type="molecule type" value="Genomic_DNA"/>
</dbReference>
<proteinExistence type="predicted"/>
<feature type="compositionally biased region" description="Polar residues" evidence="1">
    <location>
        <begin position="8"/>
        <end position="42"/>
    </location>
</feature>
<gene>
    <name evidence="2" type="ORF">L207DRAFT_637564</name>
</gene>
<dbReference type="AlphaFoldDB" id="A0A2J6R9J4"/>
<evidence type="ECO:0000313" key="3">
    <source>
        <dbReference type="Proteomes" id="UP000235786"/>
    </source>
</evidence>
<organism evidence="2 3">
    <name type="scientific">Hyaloscypha variabilis (strain UAMH 11265 / GT02V1 / F)</name>
    <name type="common">Meliniomyces variabilis</name>
    <dbReference type="NCBI Taxonomy" id="1149755"/>
    <lineage>
        <taxon>Eukaryota</taxon>
        <taxon>Fungi</taxon>
        <taxon>Dikarya</taxon>
        <taxon>Ascomycota</taxon>
        <taxon>Pezizomycotina</taxon>
        <taxon>Leotiomycetes</taxon>
        <taxon>Helotiales</taxon>
        <taxon>Hyaloscyphaceae</taxon>
        <taxon>Hyaloscypha</taxon>
        <taxon>Hyaloscypha variabilis</taxon>
    </lineage>
</organism>
<keyword evidence="3" id="KW-1185">Reference proteome</keyword>
<dbReference type="Proteomes" id="UP000235786">
    <property type="component" value="Unassembled WGS sequence"/>
</dbReference>
<feature type="compositionally biased region" description="Basic residues" evidence="1">
    <location>
        <begin position="73"/>
        <end position="87"/>
    </location>
</feature>
<feature type="region of interest" description="Disordered" evidence="1">
    <location>
        <begin position="1"/>
        <end position="87"/>
    </location>
</feature>
<evidence type="ECO:0000313" key="2">
    <source>
        <dbReference type="EMBL" id="PMD35176.1"/>
    </source>
</evidence>
<sequence>MLEMLACPSSSLSMSTPPQVTQDTLRSDRSLSGQSLSASNLEINDHPDPPAEQSQSGLMGPRLGARETSKQTTPRRTRVSRKPRKPTARLLAKLHGESSCDQQLLPAWNSALIQQPQCWIIRRMRSPENKLGHHLTKSSASLRHPRSLGIATPRHVQLGPNAAMIIAPYFRPAAAGDRVGEWLAILLS</sequence>
<protein>
    <submittedName>
        <fullName evidence="2">Uncharacterized protein</fullName>
    </submittedName>
</protein>